<dbReference type="Proteomes" id="UP000320338">
    <property type="component" value="Unassembled WGS sequence"/>
</dbReference>
<protein>
    <submittedName>
        <fullName evidence="1">Uncharacterized protein</fullName>
    </submittedName>
</protein>
<gene>
    <name evidence="1" type="ORF">PHY01_52210</name>
</gene>
<sequence>MAYVPPATLDLGFLDALPDPGGWRTDRVTHWHPTVTEIGTNVRERYAMERWHRIVSEEFVGTETDPRRALLWVTEQRARAIRRASDPELYARRIGWGTRADFEFQAMCSWESLTRPGRTPAGGGVAVRDGWSVEIYATPMTAADCSRRHRDELSIDNR</sequence>
<proteinExistence type="predicted"/>
<comment type="caution">
    <text evidence="1">The sequence shown here is derived from an EMBL/GenBank/DDBJ whole genome shotgun (WGS) entry which is preliminary data.</text>
</comment>
<keyword evidence="2" id="KW-1185">Reference proteome</keyword>
<dbReference type="AlphaFoldDB" id="A0A4Y3WWJ7"/>
<name>A0A4Y3WWJ7_9PSEU</name>
<dbReference type="EMBL" id="BJNG01000070">
    <property type="protein sequence ID" value="GEC22938.1"/>
    <property type="molecule type" value="Genomic_DNA"/>
</dbReference>
<dbReference type="RefSeq" id="WP_141282874.1">
    <property type="nucleotide sequence ID" value="NZ_BAAARZ010000109.1"/>
</dbReference>
<accession>A0A4Y3WWJ7</accession>
<dbReference type="OrthoDB" id="3579692at2"/>
<reference evidence="1 2" key="1">
    <citation type="submission" date="2019-06" db="EMBL/GenBank/DDBJ databases">
        <title>Whole genome shotgun sequence of Pseudonocardia hydrocarbonoxydans NBRC 14498.</title>
        <authorList>
            <person name="Hosoyama A."/>
            <person name="Uohara A."/>
            <person name="Ohji S."/>
            <person name="Ichikawa N."/>
        </authorList>
    </citation>
    <scope>NUCLEOTIDE SEQUENCE [LARGE SCALE GENOMIC DNA]</scope>
    <source>
        <strain evidence="1 2">NBRC 14498</strain>
    </source>
</reference>
<evidence type="ECO:0000313" key="2">
    <source>
        <dbReference type="Proteomes" id="UP000320338"/>
    </source>
</evidence>
<organism evidence="1 2">
    <name type="scientific">Pseudonocardia hydrocarbonoxydans</name>
    <dbReference type="NCBI Taxonomy" id="76726"/>
    <lineage>
        <taxon>Bacteria</taxon>
        <taxon>Bacillati</taxon>
        <taxon>Actinomycetota</taxon>
        <taxon>Actinomycetes</taxon>
        <taxon>Pseudonocardiales</taxon>
        <taxon>Pseudonocardiaceae</taxon>
        <taxon>Pseudonocardia</taxon>
    </lineage>
</organism>
<evidence type="ECO:0000313" key="1">
    <source>
        <dbReference type="EMBL" id="GEC22938.1"/>
    </source>
</evidence>